<accession>A0ABS3K9V0</accession>
<feature type="transmembrane region" description="Helical" evidence="5">
    <location>
        <begin position="24"/>
        <end position="42"/>
    </location>
</feature>
<evidence type="ECO:0000256" key="2">
    <source>
        <dbReference type="ARBA" id="ARBA00022692"/>
    </source>
</evidence>
<dbReference type="Pfam" id="PF07264">
    <property type="entry name" value="EI24"/>
    <property type="match status" value="1"/>
</dbReference>
<keyword evidence="4 5" id="KW-0472">Membrane</keyword>
<keyword evidence="2 5" id="KW-0812">Transmembrane</keyword>
<dbReference type="Proteomes" id="UP001518990">
    <property type="component" value="Unassembled WGS sequence"/>
</dbReference>
<keyword evidence="3 5" id="KW-1133">Transmembrane helix</keyword>
<reference evidence="6 7" key="1">
    <citation type="submission" date="2020-09" db="EMBL/GenBank/DDBJ databases">
        <title>Roseomonas.</title>
        <authorList>
            <person name="Zhu W."/>
        </authorList>
    </citation>
    <scope>NUCLEOTIDE SEQUENCE [LARGE SCALE GENOMIC DNA]</scope>
    <source>
        <strain evidence="6 7">1311</strain>
    </source>
</reference>
<feature type="transmembrane region" description="Helical" evidence="5">
    <location>
        <begin position="115"/>
        <end position="139"/>
    </location>
</feature>
<gene>
    <name evidence="6" type="ORF">IAI60_06490</name>
</gene>
<keyword evidence="7" id="KW-1185">Reference proteome</keyword>
<feature type="transmembrane region" description="Helical" evidence="5">
    <location>
        <begin position="49"/>
        <end position="70"/>
    </location>
</feature>
<comment type="caution">
    <text evidence="6">The sequence shown here is derived from an EMBL/GenBank/DDBJ whole genome shotgun (WGS) entry which is preliminary data.</text>
</comment>
<comment type="subcellular location">
    <subcellularLocation>
        <location evidence="1">Membrane</location>
        <topology evidence="1">Multi-pass membrane protein</topology>
    </subcellularLocation>
</comment>
<protein>
    <submittedName>
        <fullName evidence="6">EI24 domain-containing protein</fullName>
    </submittedName>
</protein>
<proteinExistence type="predicted"/>
<dbReference type="EMBL" id="JACTNF010000005">
    <property type="protein sequence ID" value="MBO1074249.1"/>
    <property type="molecule type" value="Genomic_DNA"/>
</dbReference>
<evidence type="ECO:0000256" key="4">
    <source>
        <dbReference type="ARBA" id="ARBA00023136"/>
    </source>
</evidence>
<evidence type="ECO:0000313" key="6">
    <source>
        <dbReference type="EMBL" id="MBO1074249.1"/>
    </source>
</evidence>
<sequence>MHAVFASLLLPFQQIGDPAFRWPLLKGIGGAVLAFAGLVWLADWGVASLVGGGGWLAAVAGLLGGLLVLISAIWLFVPVALAIAGIFLDEVAEAVEHRHYPGLPPAEGSSLHGQVWAGLMLGLKMLGVTILVLPVTILMPPLGTLAFWAIATVSLGYGLFDGVAQRRMSVEQSRILRRALRFPVLALGGVLAALSLVPIVNLMVPVLGTAAMTHLLHRASTTPRTRAPTKALKA</sequence>
<dbReference type="RefSeq" id="WP_207445844.1">
    <property type="nucleotide sequence ID" value="NZ_CP061091.1"/>
</dbReference>
<evidence type="ECO:0000256" key="3">
    <source>
        <dbReference type="ARBA" id="ARBA00022989"/>
    </source>
</evidence>
<feature type="transmembrane region" description="Helical" evidence="5">
    <location>
        <begin position="145"/>
        <end position="164"/>
    </location>
</feature>
<evidence type="ECO:0000256" key="5">
    <source>
        <dbReference type="SAM" id="Phobius"/>
    </source>
</evidence>
<dbReference type="InterPro" id="IPR059112">
    <property type="entry name" value="CysZ/EI24"/>
</dbReference>
<feature type="transmembrane region" description="Helical" evidence="5">
    <location>
        <begin position="184"/>
        <end position="207"/>
    </location>
</feature>
<evidence type="ECO:0000256" key="1">
    <source>
        <dbReference type="ARBA" id="ARBA00004141"/>
    </source>
</evidence>
<organism evidence="6 7">
    <name type="scientific">Roseomonas marmotae</name>
    <dbReference type="NCBI Taxonomy" id="2768161"/>
    <lineage>
        <taxon>Bacteria</taxon>
        <taxon>Pseudomonadati</taxon>
        <taxon>Pseudomonadota</taxon>
        <taxon>Alphaproteobacteria</taxon>
        <taxon>Acetobacterales</taxon>
        <taxon>Roseomonadaceae</taxon>
        <taxon>Roseomonas</taxon>
    </lineage>
</organism>
<evidence type="ECO:0000313" key="7">
    <source>
        <dbReference type="Proteomes" id="UP001518990"/>
    </source>
</evidence>
<name>A0ABS3K9V0_9PROT</name>